<comment type="caution">
    <text evidence="2">The sequence shown here is derived from an EMBL/GenBank/DDBJ whole genome shotgun (WGS) entry which is preliminary data.</text>
</comment>
<dbReference type="SUPFAM" id="SSF109854">
    <property type="entry name" value="DinB/YfiT-like putative metalloenzymes"/>
    <property type="match status" value="1"/>
</dbReference>
<gene>
    <name evidence="2" type="ORF">ABC228_09695</name>
</gene>
<dbReference type="Gene3D" id="1.20.120.450">
    <property type="entry name" value="dinb family like domain"/>
    <property type="match status" value="1"/>
</dbReference>
<dbReference type="InterPro" id="IPR024775">
    <property type="entry name" value="DinB-like"/>
</dbReference>
<evidence type="ECO:0000313" key="3">
    <source>
        <dbReference type="Proteomes" id="UP001444625"/>
    </source>
</evidence>
<dbReference type="InterPro" id="IPR034660">
    <property type="entry name" value="DinB/YfiT-like"/>
</dbReference>
<name>A0ABU9XGS8_9BACI</name>
<protein>
    <submittedName>
        <fullName evidence="2">DinB family protein</fullName>
    </submittedName>
</protein>
<accession>A0ABU9XGS8</accession>
<dbReference type="Proteomes" id="UP001444625">
    <property type="component" value="Unassembled WGS sequence"/>
</dbReference>
<dbReference type="RefSeq" id="WP_345824938.1">
    <property type="nucleotide sequence ID" value="NZ_JBDIML010000003.1"/>
</dbReference>
<proteinExistence type="predicted"/>
<sequence length="173" mass="19975">MKFNLNEAIEILERTPQSLENLLVGLSVVWLDANEGEGTWNPTEIIAHLIEAERFNWVPRLEFILQEGENNAFPAFDRFSHLNQSTERTIEKLLLDFKTIRSQNIMKLKEIIDPALDLDKTGFHPAFGVVKIKELIATWAVHDLTHISQIVRVMAKHYQSEVGPWQEYLGILK</sequence>
<dbReference type="Pfam" id="PF12867">
    <property type="entry name" value="DinB_2"/>
    <property type="match status" value="1"/>
</dbReference>
<organism evidence="2 3">
    <name type="scientific">Ornithinibacillus xuwenensis</name>
    <dbReference type="NCBI Taxonomy" id="3144668"/>
    <lineage>
        <taxon>Bacteria</taxon>
        <taxon>Bacillati</taxon>
        <taxon>Bacillota</taxon>
        <taxon>Bacilli</taxon>
        <taxon>Bacillales</taxon>
        <taxon>Bacillaceae</taxon>
        <taxon>Ornithinibacillus</taxon>
    </lineage>
</organism>
<keyword evidence="3" id="KW-1185">Reference proteome</keyword>
<evidence type="ECO:0000259" key="1">
    <source>
        <dbReference type="Pfam" id="PF12867"/>
    </source>
</evidence>
<feature type="domain" description="DinB-like" evidence="1">
    <location>
        <begin position="12"/>
        <end position="150"/>
    </location>
</feature>
<dbReference type="EMBL" id="JBDIML010000003">
    <property type="protein sequence ID" value="MEN2767462.1"/>
    <property type="molecule type" value="Genomic_DNA"/>
</dbReference>
<reference evidence="2 3" key="1">
    <citation type="submission" date="2024-05" db="EMBL/GenBank/DDBJ databases">
        <authorList>
            <person name="Haq I."/>
            <person name="Ullah Z."/>
            <person name="Ahmad R."/>
            <person name="Li M."/>
            <person name="Tong Y."/>
        </authorList>
    </citation>
    <scope>NUCLEOTIDE SEQUENCE [LARGE SCALE GENOMIC DNA]</scope>
    <source>
        <strain evidence="2 3">16A2E</strain>
    </source>
</reference>
<evidence type="ECO:0000313" key="2">
    <source>
        <dbReference type="EMBL" id="MEN2767462.1"/>
    </source>
</evidence>